<sequence length="320" mass="36615">MTKLRPRHPRVFLRLAEVLQRSWRRGEAQQQQQHQQQHQQQQQQQQQPQQQHQQQQQSQEQQQHQQHQQPQQPRPELQREAIEALEVHLENAAAMARRRPKLGERQLRIALAGHQLAMLRHETPALMAPDYVRSLFDRYAPSFDQHLLEDLGYNVPDLMIQQLQLCWEELGLRPLSMRRAVDLGAGTGLLGERLRPLAPETRLEGVDLSRQMLQKAAEKGCYDCLLLADLCDIFAPFQRASDADAAQDDADEDSAALFDLVAAADVFGYLGCLRHRFGLVRRGRRIIISSSNKKNKNNNNSNNQILPSSGALFADSLPAF</sequence>
<evidence type="ECO:0000313" key="4">
    <source>
        <dbReference type="Proteomes" id="UP000654075"/>
    </source>
</evidence>
<dbReference type="GO" id="GO:0010420">
    <property type="term" value="F:polyprenyldihydroxybenzoate methyltransferase activity"/>
    <property type="evidence" value="ECO:0007669"/>
    <property type="project" value="TreeGrafter"/>
</dbReference>
<dbReference type="PANTHER" id="PTHR43464:SF23">
    <property type="entry name" value="JUVENILE HORMONE ACID O-METHYLTRANSFERASE"/>
    <property type="match status" value="1"/>
</dbReference>
<protein>
    <recommendedName>
        <fullName evidence="2">Methyltransferase type 12 domain-containing protein</fullName>
    </recommendedName>
</protein>
<dbReference type="PANTHER" id="PTHR43464">
    <property type="entry name" value="METHYLTRANSFERASE"/>
    <property type="match status" value="1"/>
</dbReference>
<proteinExistence type="predicted"/>
<dbReference type="SUPFAM" id="SSF53335">
    <property type="entry name" value="S-adenosyl-L-methionine-dependent methyltransferases"/>
    <property type="match status" value="1"/>
</dbReference>
<keyword evidence="4" id="KW-1185">Reference proteome</keyword>
<gene>
    <name evidence="3" type="ORF">PGLA1383_LOCUS56529</name>
</gene>
<dbReference type="OrthoDB" id="3647at2759"/>
<evidence type="ECO:0000256" key="1">
    <source>
        <dbReference type="SAM" id="MobiDB-lite"/>
    </source>
</evidence>
<feature type="domain" description="Methyltransferase type 12" evidence="2">
    <location>
        <begin position="181"/>
        <end position="274"/>
    </location>
</feature>
<evidence type="ECO:0000259" key="2">
    <source>
        <dbReference type="Pfam" id="PF08242"/>
    </source>
</evidence>
<dbReference type="Pfam" id="PF08242">
    <property type="entry name" value="Methyltransf_12"/>
    <property type="match status" value="1"/>
</dbReference>
<reference evidence="3" key="1">
    <citation type="submission" date="2021-02" db="EMBL/GenBank/DDBJ databases">
        <authorList>
            <person name="Dougan E. K."/>
            <person name="Rhodes N."/>
            <person name="Thang M."/>
            <person name="Chan C."/>
        </authorList>
    </citation>
    <scope>NUCLEOTIDE SEQUENCE</scope>
</reference>
<name>A0A813HX35_POLGL</name>
<dbReference type="AlphaFoldDB" id="A0A813HX35"/>
<organism evidence="3 4">
    <name type="scientific">Polarella glacialis</name>
    <name type="common">Dinoflagellate</name>
    <dbReference type="NCBI Taxonomy" id="89957"/>
    <lineage>
        <taxon>Eukaryota</taxon>
        <taxon>Sar</taxon>
        <taxon>Alveolata</taxon>
        <taxon>Dinophyceae</taxon>
        <taxon>Suessiales</taxon>
        <taxon>Suessiaceae</taxon>
        <taxon>Polarella</taxon>
    </lineage>
</organism>
<dbReference type="InterPro" id="IPR029063">
    <property type="entry name" value="SAM-dependent_MTases_sf"/>
</dbReference>
<dbReference type="Gene3D" id="3.40.50.150">
    <property type="entry name" value="Vaccinia Virus protein VP39"/>
    <property type="match status" value="1"/>
</dbReference>
<accession>A0A813HX35</accession>
<dbReference type="Proteomes" id="UP000654075">
    <property type="component" value="Unassembled WGS sequence"/>
</dbReference>
<dbReference type="EMBL" id="CAJNNV010033057">
    <property type="protein sequence ID" value="CAE8641966.1"/>
    <property type="molecule type" value="Genomic_DNA"/>
</dbReference>
<evidence type="ECO:0000313" key="3">
    <source>
        <dbReference type="EMBL" id="CAE8641966.1"/>
    </source>
</evidence>
<dbReference type="InterPro" id="IPR013217">
    <property type="entry name" value="Methyltransf_12"/>
</dbReference>
<dbReference type="SUPFAM" id="SSF81995">
    <property type="entry name" value="beta-sandwich domain of Sec23/24"/>
    <property type="match status" value="1"/>
</dbReference>
<comment type="caution">
    <text evidence="3">The sequence shown here is derived from an EMBL/GenBank/DDBJ whole genome shotgun (WGS) entry which is preliminary data.</text>
</comment>
<feature type="region of interest" description="Disordered" evidence="1">
    <location>
        <begin position="23"/>
        <end position="77"/>
    </location>
</feature>
<feature type="compositionally biased region" description="Low complexity" evidence="1">
    <location>
        <begin position="29"/>
        <end position="71"/>
    </location>
</feature>